<proteinExistence type="predicted"/>
<dbReference type="AlphaFoldDB" id="A0AAN9EWW9"/>
<comment type="caution">
    <text evidence="1">The sequence shown here is derived from an EMBL/GenBank/DDBJ whole genome shotgun (WGS) entry which is preliminary data.</text>
</comment>
<sequence length="158" mass="17573">MLLCLLLTRDPSAFGAKEIRNRKVVVFVLKDKRGSLKGSLQGTSSIGKSLGWELRQVPSEAGFSCAQLHEANILFSFINRQLTFLFSSIIRSYSSLNLLSQSLFFFRRMLLAYKPFDRHTLPVVLKSCAGLSAMRFGQQVHGAVLVNGFSLDLGNLNT</sequence>
<gene>
    <name evidence="1" type="ORF">RJT34_31710</name>
</gene>
<organism evidence="1 2">
    <name type="scientific">Clitoria ternatea</name>
    <name type="common">Butterfly pea</name>
    <dbReference type="NCBI Taxonomy" id="43366"/>
    <lineage>
        <taxon>Eukaryota</taxon>
        <taxon>Viridiplantae</taxon>
        <taxon>Streptophyta</taxon>
        <taxon>Embryophyta</taxon>
        <taxon>Tracheophyta</taxon>
        <taxon>Spermatophyta</taxon>
        <taxon>Magnoliopsida</taxon>
        <taxon>eudicotyledons</taxon>
        <taxon>Gunneridae</taxon>
        <taxon>Pentapetalae</taxon>
        <taxon>rosids</taxon>
        <taxon>fabids</taxon>
        <taxon>Fabales</taxon>
        <taxon>Fabaceae</taxon>
        <taxon>Papilionoideae</taxon>
        <taxon>50 kb inversion clade</taxon>
        <taxon>NPAAA clade</taxon>
        <taxon>indigoferoid/millettioid clade</taxon>
        <taxon>Phaseoleae</taxon>
        <taxon>Clitoria</taxon>
    </lineage>
</organism>
<keyword evidence="2" id="KW-1185">Reference proteome</keyword>
<protein>
    <submittedName>
        <fullName evidence="1">Uncharacterized protein</fullName>
    </submittedName>
</protein>
<name>A0AAN9EWW9_CLITE</name>
<dbReference type="EMBL" id="JAYKXN010000008">
    <property type="protein sequence ID" value="KAK7264106.1"/>
    <property type="molecule type" value="Genomic_DNA"/>
</dbReference>
<reference evidence="1 2" key="1">
    <citation type="submission" date="2024-01" db="EMBL/GenBank/DDBJ databases">
        <title>The genomes of 5 underutilized Papilionoideae crops provide insights into root nodulation and disease resistance.</title>
        <authorList>
            <person name="Yuan L."/>
        </authorList>
    </citation>
    <scope>NUCLEOTIDE SEQUENCE [LARGE SCALE GENOMIC DNA]</scope>
    <source>
        <strain evidence="1">LY-2023</strain>
        <tissue evidence="1">Leaf</tissue>
    </source>
</reference>
<evidence type="ECO:0000313" key="1">
    <source>
        <dbReference type="EMBL" id="KAK7264106.1"/>
    </source>
</evidence>
<evidence type="ECO:0000313" key="2">
    <source>
        <dbReference type="Proteomes" id="UP001359559"/>
    </source>
</evidence>
<accession>A0AAN9EWW9</accession>
<dbReference type="Proteomes" id="UP001359559">
    <property type="component" value="Unassembled WGS sequence"/>
</dbReference>